<keyword evidence="1" id="KW-0472">Membrane</keyword>
<sequence>MKKNKSRNFLIISVLFIVVSIIVFPKNSLSAAKAGINLWLFTVFPALLPFFIGSELLLQLGFVRTIGKFLEPIMRPLFNVSGNGAFAMAVGYTSGYPVGAQVIKRLWEEKLLNTSEAERLMTFCNNSGPLFMLGVVAMGMFNNSKIGYIIMLSNYLGAFATGIIFRKYRFMEENRKNFNLSKGFENKSNYSNINFGEILGSAVKTSMNTMIVIGGYIIAFSVLIEFLKVYGLINAVEKILTPVFESVGFNKNLIPGYISGLMEITIGSSLISQATAPLFQKVILVSSILAWGGFSTHGQVIGVINSTKINYFPYFIAKIIHSFMAALFSYIFLEFINIGETSISEVFFQGNVKTMLNIFETSSYIFIALLLTIIFLIIILSLTKKEA</sequence>
<dbReference type="AlphaFoldDB" id="A0A223I2H9"/>
<feature type="transmembrane region" description="Helical" evidence="1">
    <location>
        <begin position="311"/>
        <end position="333"/>
    </location>
</feature>
<evidence type="ECO:0000313" key="3">
    <source>
        <dbReference type="EMBL" id="AST58941.1"/>
    </source>
</evidence>
<gene>
    <name evidence="3" type="ORF">Thert_03185</name>
</gene>
<evidence type="ECO:0000256" key="1">
    <source>
        <dbReference type="SAM" id="Phobius"/>
    </source>
</evidence>
<reference evidence="3 4" key="1">
    <citation type="submission" date="2016-08" db="EMBL/GenBank/DDBJ databases">
        <title>A novel genetic cassette of butanologenic Thermoanaerobacterium thermosaccharolyticum that directly convert cellulose to butanol.</title>
        <authorList>
            <person name="Li T."/>
            <person name="He J."/>
        </authorList>
    </citation>
    <scope>NUCLEOTIDE SEQUENCE [LARGE SCALE GENOMIC DNA]</scope>
    <source>
        <strain evidence="3 4">TG57</strain>
    </source>
</reference>
<evidence type="ECO:0000313" key="4">
    <source>
        <dbReference type="Proteomes" id="UP000214975"/>
    </source>
</evidence>
<feature type="domain" description="Nucleoside transporter/FeoB GTPase Gate" evidence="2">
    <location>
        <begin position="40"/>
        <end position="125"/>
    </location>
</feature>
<feature type="transmembrane region" description="Helical" evidence="1">
    <location>
        <begin position="36"/>
        <end position="58"/>
    </location>
</feature>
<feature type="transmembrane region" description="Helical" evidence="1">
    <location>
        <begin position="283"/>
        <end position="305"/>
    </location>
</feature>
<dbReference type="InterPro" id="IPR014226">
    <property type="entry name" value="Spore_IM_YlbJ"/>
</dbReference>
<feature type="transmembrane region" description="Helical" evidence="1">
    <location>
        <begin position="146"/>
        <end position="165"/>
    </location>
</feature>
<dbReference type="RefSeq" id="WP_094397974.1">
    <property type="nucleotide sequence ID" value="NZ_CP016893.1"/>
</dbReference>
<dbReference type="Proteomes" id="UP000214975">
    <property type="component" value="Chromosome"/>
</dbReference>
<accession>A0A223I2H9</accession>
<evidence type="ECO:0000259" key="2">
    <source>
        <dbReference type="Pfam" id="PF07670"/>
    </source>
</evidence>
<keyword evidence="1" id="KW-0812">Transmembrane</keyword>
<organism evidence="3 4">
    <name type="scientific">Thermoanaerobacterium thermosaccharolyticum</name>
    <name type="common">Clostridium thermosaccharolyticum</name>
    <dbReference type="NCBI Taxonomy" id="1517"/>
    <lineage>
        <taxon>Bacteria</taxon>
        <taxon>Bacillati</taxon>
        <taxon>Bacillota</taxon>
        <taxon>Clostridia</taxon>
        <taxon>Thermoanaerobacterales</taxon>
        <taxon>Thermoanaerobacteraceae</taxon>
        <taxon>Thermoanaerobacterium</taxon>
    </lineage>
</organism>
<keyword evidence="1" id="KW-1133">Transmembrane helix</keyword>
<name>A0A223I2H9_THETR</name>
<feature type="transmembrane region" description="Helical" evidence="1">
    <location>
        <begin position="211"/>
        <end position="233"/>
    </location>
</feature>
<feature type="domain" description="Nucleoside transporter/FeoB GTPase Gate" evidence="2">
    <location>
        <begin position="211"/>
        <end position="304"/>
    </location>
</feature>
<dbReference type="EMBL" id="CP016893">
    <property type="protein sequence ID" value="AST58941.1"/>
    <property type="molecule type" value="Genomic_DNA"/>
</dbReference>
<feature type="transmembrane region" description="Helical" evidence="1">
    <location>
        <begin position="363"/>
        <end position="382"/>
    </location>
</feature>
<protein>
    <submittedName>
        <fullName evidence="3">Sporulation integral membrane protein</fullName>
    </submittedName>
</protein>
<dbReference type="NCBIfam" id="TIGR02871">
    <property type="entry name" value="spore_ylbJ"/>
    <property type="match status" value="1"/>
</dbReference>
<feature type="transmembrane region" description="Helical" evidence="1">
    <location>
        <begin position="7"/>
        <end position="24"/>
    </location>
</feature>
<dbReference type="InterPro" id="IPR011642">
    <property type="entry name" value="Gate_dom"/>
</dbReference>
<dbReference type="Pfam" id="PF07670">
    <property type="entry name" value="Gate"/>
    <property type="match status" value="2"/>
</dbReference>
<proteinExistence type="predicted"/>